<keyword evidence="13" id="KW-1185">Reference proteome</keyword>
<dbReference type="GO" id="GO:0009791">
    <property type="term" value="P:post-embryonic development"/>
    <property type="evidence" value="ECO:0007669"/>
    <property type="project" value="UniProtKB-ARBA"/>
</dbReference>
<evidence type="ECO:0000259" key="11">
    <source>
        <dbReference type="PROSITE" id="PS50011"/>
    </source>
</evidence>
<keyword evidence="7 10" id="KW-0472">Membrane</keyword>
<dbReference type="GO" id="GO:0005524">
    <property type="term" value="F:ATP binding"/>
    <property type="evidence" value="ECO:0007669"/>
    <property type="project" value="UniProtKB-UniRule"/>
</dbReference>
<evidence type="ECO:0000313" key="12">
    <source>
        <dbReference type="EMBL" id="KAF7850212.1"/>
    </source>
</evidence>
<protein>
    <recommendedName>
        <fullName evidence="11">Protein kinase domain-containing protein</fullName>
    </recommendedName>
</protein>
<dbReference type="InterPro" id="IPR000719">
    <property type="entry name" value="Prot_kinase_dom"/>
</dbReference>
<dbReference type="InterPro" id="IPR001611">
    <property type="entry name" value="Leu-rich_rpt"/>
</dbReference>
<reference evidence="12" key="1">
    <citation type="submission" date="2020-05" db="EMBL/GenBank/DDBJ databases">
        <title>WGS assembly of Corymbia citriodora subspecies variegata.</title>
        <authorList>
            <person name="Barry K."/>
            <person name="Hundley H."/>
            <person name="Shu S."/>
            <person name="Jenkins J."/>
            <person name="Grimwood J."/>
            <person name="Baten A."/>
        </authorList>
    </citation>
    <scope>NUCLEOTIDE SEQUENCE</scope>
    <source>
        <strain evidence="12">CV2-018</strain>
    </source>
</reference>
<dbReference type="OrthoDB" id="676979at2759"/>
<dbReference type="InterPro" id="IPR055414">
    <property type="entry name" value="LRR_R13L4/SHOC2-like"/>
</dbReference>
<dbReference type="FunFam" id="3.80.10.10:FF:000233">
    <property type="entry name" value="Leucine-rich repeat receptor-like protein kinase TDR"/>
    <property type="match status" value="1"/>
</dbReference>
<evidence type="ECO:0000256" key="8">
    <source>
        <dbReference type="ARBA" id="ARBA00023180"/>
    </source>
</evidence>
<organism evidence="12 13">
    <name type="scientific">Corymbia citriodora subsp. variegata</name>
    <dbReference type="NCBI Taxonomy" id="360336"/>
    <lineage>
        <taxon>Eukaryota</taxon>
        <taxon>Viridiplantae</taxon>
        <taxon>Streptophyta</taxon>
        <taxon>Embryophyta</taxon>
        <taxon>Tracheophyta</taxon>
        <taxon>Spermatophyta</taxon>
        <taxon>Magnoliopsida</taxon>
        <taxon>eudicotyledons</taxon>
        <taxon>Gunneridae</taxon>
        <taxon>Pentapetalae</taxon>
        <taxon>rosids</taxon>
        <taxon>malvids</taxon>
        <taxon>Myrtales</taxon>
        <taxon>Myrtaceae</taxon>
        <taxon>Myrtoideae</taxon>
        <taxon>Eucalypteae</taxon>
        <taxon>Corymbia</taxon>
    </lineage>
</organism>
<keyword evidence="9" id="KW-0067">ATP-binding</keyword>
<feature type="binding site" evidence="9">
    <location>
        <position position="789"/>
    </location>
    <ligand>
        <name>ATP</name>
        <dbReference type="ChEBI" id="CHEBI:30616"/>
    </ligand>
</feature>
<dbReference type="Pfam" id="PF23598">
    <property type="entry name" value="LRR_14"/>
    <property type="match status" value="1"/>
</dbReference>
<feature type="transmembrane region" description="Helical" evidence="10">
    <location>
        <begin position="12"/>
        <end position="33"/>
    </location>
</feature>
<dbReference type="Gene3D" id="3.30.200.20">
    <property type="entry name" value="Phosphorylase Kinase, domain 1"/>
    <property type="match status" value="1"/>
</dbReference>
<evidence type="ECO:0000256" key="6">
    <source>
        <dbReference type="ARBA" id="ARBA00022989"/>
    </source>
</evidence>
<evidence type="ECO:0000256" key="2">
    <source>
        <dbReference type="ARBA" id="ARBA00022614"/>
    </source>
</evidence>
<dbReference type="InterPro" id="IPR032675">
    <property type="entry name" value="LRR_dom_sf"/>
</dbReference>
<comment type="caution">
    <text evidence="12">The sequence shown here is derived from an EMBL/GenBank/DDBJ whole genome shotgun (WGS) entry which is preliminary data.</text>
</comment>
<dbReference type="PANTHER" id="PTHR48056:SF73">
    <property type="entry name" value="LRR RECEPTOR-LIKE SERINE_THREONINE-PROTEIN KINASE EFR"/>
    <property type="match status" value="1"/>
</dbReference>
<evidence type="ECO:0000256" key="4">
    <source>
        <dbReference type="ARBA" id="ARBA00022729"/>
    </source>
</evidence>
<dbReference type="Gene3D" id="1.10.510.10">
    <property type="entry name" value="Transferase(Phosphotransferase) domain 1"/>
    <property type="match status" value="1"/>
</dbReference>
<comment type="subcellular location">
    <subcellularLocation>
        <location evidence="1">Membrane</location>
        <topology evidence="1">Single-pass membrane protein</topology>
    </subcellularLocation>
</comment>
<evidence type="ECO:0000313" key="13">
    <source>
        <dbReference type="Proteomes" id="UP000806378"/>
    </source>
</evidence>
<dbReference type="SUPFAM" id="SSF56112">
    <property type="entry name" value="Protein kinase-like (PK-like)"/>
    <property type="match status" value="1"/>
</dbReference>
<accession>A0A8T0CTX3</accession>
<dbReference type="SMART" id="SM00369">
    <property type="entry name" value="LRR_TYP"/>
    <property type="match status" value="5"/>
</dbReference>
<keyword evidence="2" id="KW-0433">Leucine-rich repeat</keyword>
<evidence type="ECO:0000256" key="10">
    <source>
        <dbReference type="SAM" id="Phobius"/>
    </source>
</evidence>
<keyword evidence="5" id="KW-0677">Repeat</keyword>
<dbReference type="InterPro" id="IPR013210">
    <property type="entry name" value="LRR_N_plant-typ"/>
</dbReference>
<dbReference type="PANTHER" id="PTHR48056">
    <property type="entry name" value="LRR RECEPTOR-LIKE SERINE/THREONINE-PROTEIN KINASE-RELATED"/>
    <property type="match status" value="1"/>
</dbReference>
<keyword evidence="4" id="KW-0732">Signal</keyword>
<keyword evidence="6 10" id="KW-1133">Transmembrane helix</keyword>
<evidence type="ECO:0000256" key="1">
    <source>
        <dbReference type="ARBA" id="ARBA00004167"/>
    </source>
</evidence>
<dbReference type="FunFam" id="3.80.10.10:FF:000095">
    <property type="entry name" value="LRR receptor-like serine/threonine-protein kinase GSO1"/>
    <property type="match status" value="1"/>
</dbReference>
<dbReference type="PROSITE" id="PS50011">
    <property type="entry name" value="PROTEIN_KINASE_DOM"/>
    <property type="match status" value="1"/>
</dbReference>
<gene>
    <name evidence="12" type="ORF">BT93_L5733</name>
</gene>
<dbReference type="Gramene" id="rna-gnl|WGS:JABURB|Cocit.L5733.1">
    <property type="protein sequence ID" value="cds-KAF7850212.1"/>
    <property type="gene ID" value="gene-BT93_L5733"/>
</dbReference>
<dbReference type="AlphaFoldDB" id="A0A8T0CTX3"/>
<dbReference type="PROSITE" id="PS00107">
    <property type="entry name" value="PROTEIN_KINASE_ATP"/>
    <property type="match status" value="1"/>
</dbReference>
<evidence type="ECO:0000256" key="9">
    <source>
        <dbReference type="PROSITE-ProRule" id="PRU10141"/>
    </source>
</evidence>
<dbReference type="SUPFAM" id="SSF52058">
    <property type="entry name" value="L domain-like"/>
    <property type="match status" value="1"/>
</dbReference>
<evidence type="ECO:0000256" key="5">
    <source>
        <dbReference type="ARBA" id="ARBA00022737"/>
    </source>
</evidence>
<dbReference type="GO" id="GO:0016020">
    <property type="term" value="C:membrane"/>
    <property type="evidence" value="ECO:0007669"/>
    <property type="project" value="UniProtKB-SubCell"/>
</dbReference>
<dbReference type="Pfam" id="PF07714">
    <property type="entry name" value="PK_Tyr_Ser-Thr"/>
    <property type="match status" value="1"/>
</dbReference>
<dbReference type="GO" id="GO:0033612">
    <property type="term" value="F:receptor serine/threonine kinase binding"/>
    <property type="evidence" value="ECO:0007669"/>
    <property type="project" value="TreeGrafter"/>
</dbReference>
<keyword evidence="8" id="KW-0325">Glycoprotein</keyword>
<dbReference type="EMBL" id="MU089634">
    <property type="protein sequence ID" value="KAF7850212.1"/>
    <property type="molecule type" value="Genomic_DNA"/>
</dbReference>
<dbReference type="Gene3D" id="3.80.10.10">
    <property type="entry name" value="Ribonuclease Inhibitor"/>
    <property type="match status" value="3"/>
</dbReference>
<dbReference type="InterPro" id="IPR001245">
    <property type="entry name" value="Ser-Thr/Tyr_kinase_cat_dom"/>
</dbReference>
<proteinExistence type="predicted"/>
<dbReference type="GO" id="GO:0004674">
    <property type="term" value="F:protein serine/threonine kinase activity"/>
    <property type="evidence" value="ECO:0007669"/>
    <property type="project" value="UniProtKB-EC"/>
</dbReference>
<feature type="transmembrane region" description="Helical" evidence="10">
    <location>
        <begin position="704"/>
        <end position="724"/>
    </location>
</feature>
<keyword evidence="3 10" id="KW-0812">Transmembrane</keyword>
<dbReference type="Pfam" id="PF00560">
    <property type="entry name" value="LRR_1"/>
    <property type="match status" value="4"/>
</dbReference>
<name>A0A8T0CTX3_CORYI</name>
<dbReference type="InterPro" id="IPR050647">
    <property type="entry name" value="Plant_LRR-RLKs"/>
</dbReference>
<dbReference type="InterPro" id="IPR003591">
    <property type="entry name" value="Leu-rich_rpt_typical-subtyp"/>
</dbReference>
<evidence type="ECO:0000256" key="7">
    <source>
        <dbReference type="ARBA" id="ARBA00023136"/>
    </source>
</evidence>
<evidence type="ECO:0000256" key="3">
    <source>
        <dbReference type="ARBA" id="ARBA00022692"/>
    </source>
</evidence>
<dbReference type="Pfam" id="PF08263">
    <property type="entry name" value="LRRNT_2"/>
    <property type="match status" value="1"/>
</dbReference>
<dbReference type="InterPro" id="IPR011009">
    <property type="entry name" value="Kinase-like_dom_sf"/>
</dbReference>
<dbReference type="InterPro" id="IPR017441">
    <property type="entry name" value="Protein_kinase_ATP_BS"/>
</dbReference>
<feature type="domain" description="Protein kinase" evidence="11">
    <location>
        <begin position="761"/>
        <end position="986"/>
    </location>
</feature>
<sequence>MQSKDTLFIMEKFIFIAFLDVMLASLLMFQPVICSSNFTDQVALLHFKSAIEIDPANMIKGGNWTAEANFCEWIGVVCSNRRQSHSFKPLVHGPSGETLSLPRQSFFPGFSSSSQQRFQWEDSDRNRSFAPPESISLMANKLTGGIPREFGAFPKLQALYLSRNELWGQIPSNLGNISTLQVISLSMAGLTGSIPSTFFNRSLTHVILTENHLSGSLPFDLCYRWHNIEILELSVNQFNGLLPETLTQCKELLVLGLSLNHFQGSIPRDIDRLQKLQQLFLGGNNLTGTIPRTIGNMSSLQRRDVTVNYIGGGIPSEIGNLINLEHLGFGSNLLTGKVPRELILAFNSLSGNLFSGSEQSLPNLEVLHLSENRFGGNIPQHISNFTNLITFNAWHNQLSGPIPMSLGDLKNLGIFRAQANQLTGEPYDSELGFLSALSNCQSLRTLALGRNPLLGSIPKSIKNFSNSLQTLTAQECKIRGRIPEEMGFLKRLTLLALSGNDLVGNIPSPIGGLESLQRLYLDDNHLEGPIPNQICNLTSLGDLVLQQNRISGSILNCIGNLSSLQNFFVNSNNMTSAIPISQWSLQELIFLSLSLNSFVGGLPPEIGKMRAMNGIDLSWLDFPDLSYNELLGTIPESMEGLIYLQHLNLSFNKLSGEIPNGGPFKNFLGLSFTGNEALCGNAAFQVPPCKLNEKKSTRNERLQLLSIMLPIVSILLLLFAICLLRKHGNPSKKAPVLVENPLGIDRPMISYRELCLATNNFSKINLLGVGSFSFAYKGTLANGIDIAVKVLNFLIEGALKSFDTECEVFCNIWHRNLVKVISSCTNVDLRALVLQYMPNGSLEKWLYSNNYSLGLHQRMNIMVDIATMIEYLHHGQLEPIVHCDAYNVLLNEELAAQVCDFGIAKILAKNKLETQTRTLGMIGYIAPEYGLEGKVSTKGDVYSFGILLLEVITRKKPTDEMFNADMRLRQWVGAAIPNKVLDIVDS</sequence>
<dbReference type="SUPFAM" id="SSF52047">
    <property type="entry name" value="RNI-like"/>
    <property type="match status" value="1"/>
</dbReference>
<dbReference type="Proteomes" id="UP000806378">
    <property type="component" value="Unassembled WGS sequence"/>
</dbReference>
<keyword evidence="9" id="KW-0547">Nucleotide-binding</keyword>